<dbReference type="EMBL" id="JAHUTJ010070077">
    <property type="protein sequence ID" value="MED6292102.1"/>
    <property type="molecule type" value="Genomic_DNA"/>
</dbReference>
<organism evidence="1 2">
    <name type="scientific">Characodon lateralis</name>
    <dbReference type="NCBI Taxonomy" id="208331"/>
    <lineage>
        <taxon>Eukaryota</taxon>
        <taxon>Metazoa</taxon>
        <taxon>Chordata</taxon>
        <taxon>Craniata</taxon>
        <taxon>Vertebrata</taxon>
        <taxon>Euteleostomi</taxon>
        <taxon>Actinopterygii</taxon>
        <taxon>Neopterygii</taxon>
        <taxon>Teleostei</taxon>
        <taxon>Neoteleostei</taxon>
        <taxon>Acanthomorphata</taxon>
        <taxon>Ovalentaria</taxon>
        <taxon>Atherinomorphae</taxon>
        <taxon>Cyprinodontiformes</taxon>
        <taxon>Goodeidae</taxon>
        <taxon>Characodon</taxon>
    </lineage>
</organism>
<name>A0ABU7EYM3_9TELE</name>
<gene>
    <name evidence="1" type="ORF">CHARACLAT_030274</name>
</gene>
<accession>A0ABU7EYM3</accession>
<evidence type="ECO:0000313" key="2">
    <source>
        <dbReference type="Proteomes" id="UP001352852"/>
    </source>
</evidence>
<dbReference type="Proteomes" id="UP001352852">
    <property type="component" value="Unassembled WGS sequence"/>
</dbReference>
<proteinExistence type="predicted"/>
<protein>
    <submittedName>
        <fullName evidence="1">Uncharacterized protein</fullName>
    </submittedName>
</protein>
<evidence type="ECO:0000313" key="1">
    <source>
        <dbReference type="EMBL" id="MED6292102.1"/>
    </source>
</evidence>
<keyword evidence="2" id="KW-1185">Reference proteome</keyword>
<comment type="caution">
    <text evidence="1">The sequence shown here is derived from an EMBL/GenBank/DDBJ whole genome shotgun (WGS) entry which is preliminary data.</text>
</comment>
<sequence length="78" mass="8666">MLNLRPTEQARTQLKDQGRKIISALPIFCGRAHGAIVEALVDGSGRYSAWDSELCLSCLPPFRHHHLLQGDQKVRGNS</sequence>
<reference evidence="1 2" key="1">
    <citation type="submission" date="2021-06" db="EMBL/GenBank/DDBJ databases">
        <authorList>
            <person name="Palmer J.M."/>
        </authorList>
    </citation>
    <scope>NUCLEOTIDE SEQUENCE [LARGE SCALE GENOMIC DNA]</scope>
    <source>
        <strain evidence="1 2">CL_MEX2019</strain>
        <tissue evidence="1">Muscle</tissue>
    </source>
</reference>